<dbReference type="SUPFAM" id="SSF48168">
    <property type="entry name" value="R1 subunit of ribonucleotide reductase, N-terminal domain"/>
    <property type="match status" value="1"/>
</dbReference>
<sequence>MLKTIIKRDGREEPFIPAKVNSWSIWASEQLGERVDWSSVVMEAMSHFGDKTTSQDLQRQLIKICVQKKSWPYSLMAGRLYAAVTRKEIYGSSTHMPTIRAVQQKLAAAGLMRELDYSEDEYAQIEKFIDHARDFEYAYSQILQLRKKYALMNRVTRQEYESPQFIYMRMAMALAEDEPREERLKHIVNWYNHFSYNRINAPSPNYINLGTRLNGYASCCVYKAGDSLHSLAIGDHIAYEMTGMSAGIGGMISTRTLGDPVRGGVISHQGKLPYYRALAFATKANQQAGRGGACTSYYSAFDPENTTIALLQNPMSTEDKKIRELHFGVMYNRLFTKKAARNEEVFLFTEYSAPDLWHAMFSGDQDHFEALYEAYEKNPDFPQKTISARDFVVLARQQAYECGTHYELWIDEANRHTPFKDPIHSSNLCNEIALPTKEYWRMTDLYSDEDKPESGEIAICALSALVVCNIHSDEQYASAAYYALKMIDKCIDMSDYPFAHVAMTAKARRSAGVGMMGVATELARKNLKYTTQAGRDHCHWLAERHYYFALKASLQLAREKGNAPWMHKTRWPEGWLPIDTYKKTVDEIAAPRYSYDWEALRRQIVAQGGIRHSVLVAHMPTESSSKAAGVPNSIYPIREITLKKSDNSNVIDWVATDSDLLKDRYELAWNIPTLDMIKIYAIFQKFTDQGISADFWRDRASDPVVYTDEIMEEHLAMCRYGMKGRYYQNSLTSDQGKSATVESRMAEKSRLSGLAPVLAPAPENPDGDFEMAPDERGCASGACSL</sequence>
<evidence type="ECO:0000256" key="9">
    <source>
        <dbReference type="PROSITE-ProRule" id="PRU00492"/>
    </source>
</evidence>
<dbReference type="Pfam" id="PF02867">
    <property type="entry name" value="Ribonuc_red_lgC"/>
    <property type="match status" value="1"/>
</dbReference>
<evidence type="ECO:0000313" key="13">
    <source>
        <dbReference type="Proteomes" id="UP001237156"/>
    </source>
</evidence>
<accession>A0AAW6RN61</accession>
<keyword evidence="13" id="KW-1185">Reference proteome</keyword>
<name>A0AAW6RN61_9BURK</name>
<dbReference type="InterPro" id="IPR000788">
    <property type="entry name" value="RNR_lg_C"/>
</dbReference>
<dbReference type="PANTHER" id="PTHR11573:SF6">
    <property type="entry name" value="RIBONUCLEOSIDE-DIPHOSPHATE REDUCTASE LARGE SUBUNIT"/>
    <property type="match status" value="1"/>
</dbReference>
<reference evidence="12 13" key="1">
    <citation type="submission" date="2023-04" db="EMBL/GenBank/DDBJ databases">
        <title>Ottowia paracancer sp. nov., isolated from human stomach.</title>
        <authorList>
            <person name="Song Y."/>
        </authorList>
    </citation>
    <scope>NUCLEOTIDE SEQUENCE [LARGE SCALE GENOMIC DNA]</scope>
    <source>
        <strain evidence="12 13">10c7w1</strain>
    </source>
</reference>
<evidence type="ECO:0000256" key="4">
    <source>
        <dbReference type="ARBA" id="ARBA00022741"/>
    </source>
</evidence>
<dbReference type="GO" id="GO:0004748">
    <property type="term" value="F:ribonucleoside-diphosphate reductase activity, thioredoxin disulfide as acceptor"/>
    <property type="evidence" value="ECO:0007669"/>
    <property type="project" value="UniProtKB-EC"/>
</dbReference>
<dbReference type="GO" id="GO:0005971">
    <property type="term" value="C:ribonucleoside-diphosphate reductase complex"/>
    <property type="evidence" value="ECO:0007669"/>
    <property type="project" value="TreeGrafter"/>
</dbReference>
<dbReference type="PANTHER" id="PTHR11573">
    <property type="entry name" value="RIBONUCLEOSIDE-DIPHOSPHATE REDUCTASE LARGE CHAIN"/>
    <property type="match status" value="1"/>
</dbReference>
<gene>
    <name evidence="12" type="ORF">QB898_04080</name>
</gene>
<evidence type="ECO:0000256" key="2">
    <source>
        <dbReference type="ARBA" id="ARBA00012274"/>
    </source>
</evidence>
<dbReference type="GO" id="GO:0009263">
    <property type="term" value="P:deoxyribonucleotide biosynthetic process"/>
    <property type="evidence" value="ECO:0007669"/>
    <property type="project" value="UniProtKB-KW"/>
</dbReference>
<protein>
    <recommendedName>
        <fullName evidence="2 10">Ribonucleoside-diphosphate reductase</fullName>
        <ecNumber evidence="2 10">1.17.4.1</ecNumber>
    </recommendedName>
</protein>
<evidence type="ECO:0000256" key="1">
    <source>
        <dbReference type="ARBA" id="ARBA00010406"/>
    </source>
</evidence>
<dbReference type="EMBL" id="JARVII010000005">
    <property type="protein sequence ID" value="MDG9698905.1"/>
    <property type="molecule type" value="Genomic_DNA"/>
</dbReference>
<dbReference type="Proteomes" id="UP001237156">
    <property type="component" value="Unassembled WGS sequence"/>
</dbReference>
<dbReference type="InterPro" id="IPR005144">
    <property type="entry name" value="ATP-cone_dom"/>
</dbReference>
<dbReference type="PRINTS" id="PR01183">
    <property type="entry name" value="RIBORDTASEM1"/>
</dbReference>
<keyword evidence="3" id="KW-0021">Allosteric enzyme</keyword>
<dbReference type="Gene3D" id="1.10.1650.20">
    <property type="match status" value="1"/>
</dbReference>
<dbReference type="InterPro" id="IPR013346">
    <property type="entry name" value="NrdE_NrdA_C"/>
</dbReference>
<evidence type="ECO:0000256" key="8">
    <source>
        <dbReference type="ARBA" id="ARBA00047754"/>
    </source>
</evidence>
<dbReference type="SUPFAM" id="SSF51998">
    <property type="entry name" value="PFL-like glycyl radical enzymes"/>
    <property type="match status" value="1"/>
</dbReference>
<dbReference type="EC" id="1.17.4.1" evidence="2 10"/>
<dbReference type="InterPro" id="IPR013509">
    <property type="entry name" value="RNR_lsu_N"/>
</dbReference>
<comment type="function">
    <text evidence="10">Provides the precursors necessary for DNA synthesis. Catalyzes the biosynthesis of deoxyribonucleotides from the corresponding ribonucleotides.</text>
</comment>
<evidence type="ECO:0000313" key="12">
    <source>
        <dbReference type="EMBL" id="MDG9698905.1"/>
    </source>
</evidence>
<dbReference type="NCBIfam" id="TIGR02506">
    <property type="entry name" value="NrdE_NrdA"/>
    <property type="match status" value="1"/>
</dbReference>
<evidence type="ECO:0000256" key="6">
    <source>
        <dbReference type="ARBA" id="ARBA00023002"/>
    </source>
</evidence>
<comment type="catalytic activity">
    <reaction evidence="8 10">
        <text>a 2'-deoxyribonucleoside 5'-diphosphate + [thioredoxin]-disulfide + H2O = a ribonucleoside 5'-diphosphate + [thioredoxin]-dithiol</text>
        <dbReference type="Rhea" id="RHEA:23252"/>
        <dbReference type="Rhea" id="RHEA-COMP:10698"/>
        <dbReference type="Rhea" id="RHEA-COMP:10700"/>
        <dbReference type="ChEBI" id="CHEBI:15377"/>
        <dbReference type="ChEBI" id="CHEBI:29950"/>
        <dbReference type="ChEBI" id="CHEBI:50058"/>
        <dbReference type="ChEBI" id="CHEBI:57930"/>
        <dbReference type="ChEBI" id="CHEBI:73316"/>
        <dbReference type="EC" id="1.17.4.1"/>
    </reaction>
</comment>
<keyword evidence="6 10" id="KW-0560">Oxidoreductase</keyword>
<organism evidence="12 13">
    <name type="scientific">Ottowia cancrivicina</name>
    <dbReference type="NCBI Taxonomy" id="3040346"/>
    <lineage>
        <taxon>Bacteria</taxon>
        <taxon>Pseudomonadati</taxon>
        <taxon>Pseudomonadota</taxon>
        <taxon>Betaproteobacteria</taxon>
        <taxon>Burkholderiales</taxon>
        <taxon>Comamonadaceae</taxon>
        <taxon>Ottowia</taxon>
    </lineage>
</organism>
<dbReference type="RefSeq" id="WP_279523900.1">
    <property type="nucleotide sequence ID" value="NZ_JARVII010000005.1"/>
</dbReference>
<evidence type="ECO:0000256" key="3">
    <source>
        <dbReference type="ARBA" id="ARBA00022533"/>
    </source>
</evidence>
<keyword evidence="4 9" id="KW-0547">Nucleotide-binding</keyword>
<evidence type="ECO:0000256" key="5">
    <source>
        <dbReference type="ARBA" id="ARBA00022840"/>
    </source>
</evidence>
<proteinExistence type="inferred from homology"/>
<comment type="similarity">
    <text evidence="1 10">Belongs to the ribonucleoside diphosphate reductase large chain family.</text>
</comment>
<evidence type="ECO:0000259" key="11">
    <source>
        <dbReference type="PROSITE" id="PS51161"/>
    </source>
</evidence>
<evidence type="ECO:0000256" key="7">
    <source>
        <dbReference type="ARBA" id="ARBA00023116"/>
    </source>
</evidence>
<dbReference type="InterPro" id="IPR039718">
    <property type="entry name" value="Rrm1"/>
</dbReference>
<keyword evidence="7 10" id="KW-0215">Deoxyribonucleotide synthesis</keyword>
<dbReference type="PROSITE" id="PS51161">
    <property type="entry name" value="ATP_CONE"/>
    <property type="match status" value="1"/>
</dbReference>
<keyword evidence="5 9" id="KW-0067">ATP-binding</keyword>
<dbReference type="Pfam" id="PF00317">
    <property type="entry name" value="Ribonuc_red_lgN"/>
    <property type="match status" value="1"/>
</dbReference>
<dbReference type="AlphaFoldDB" id="A0AAW6RN61"/>
<evidence type="ECO:0000256" key="10">
    <source>
        <dbReference type="RuleBase" id="RU003410"/>
    </source>
</evidence>
<dbReference type="GO" id="GO:0005524">
    <property type="term" value="F:ATP binding"/>
    <property type="evidence" value="ECO:0007669"/>
    <property type="project" value="UniProtKB-UniRule"/>
</dbReference>
<dbReference type="InterPro" id="IPR008926">
    <property type="entry name" value="RNR_R1-su_N"/>
</dbReference>
<comment type="caution">
    <text evidence="12">The sequence shown here is derived from an EMBL/GenBank/DDBJ whole genome shotgun (WGS) entry which is preliminary data.</text>
</comment>
<feature type="domain" description="ATP-cone" evidence="11">
    <location>
        <begin position="3"/>
        <end position="91"/>
    </location>
</feature>
<dbReference type="Gene3D" id="3.20.70.20">
    <property type="match status" value="1"/>
</dbReference>